<comment type="caution">
    <text evidence="2">The sequence shown here is derived from an EMBL/GenBank/DDBJ whole genome shotgun (WGS) entry which is preliminary data.</text>
</comment>
<keyword evidence="3" id="KW-1185">Reference proteome</keyword>
<dbReference type="EMBL" id="JBHSMJ010000020">
    <property type="protein sequence ID" value="MFC5449713.1"/>
    <property type="molecule type" value="Genomic_DNA"/>
</dbReference>
<dbReference type="PROSITE" id="PS51257">
    <property type="entry name" value="PROKAR_LIPOPROTEIN"/>
    <property type="match status" value="1"/>
</dbReference>
<feature type="region of interest" description="Disordered" evidence="1">
    <location>
        <begin position="112"/>
        <end position="132"/>
    </location>
</feature>
<evidence type="ECO:0000313" key="3">
    <source>
        <dbReference type="Proteomes" id="UP001596044"/>
    </source>
</evidence>
<name>A0ABW0K8J9_9BACL</name>
<gene>
    <name evidence="2" type="ORF">ACFPOG_15690</name>
</gene>
<evidence type="ECO:0000256" key="1">
    <source>
        <dbReference type="SAM" id="MobiDB-lite"/>
    </source>
</evidence>
<reference evidence="3" key="1">
    <citation type="journal article" date="2019" name="Int. J. Syst. Evol. Microbiol.">
        <title>The Global Catalogue of Microorganisms (GCM) 10K type strain sequencing project: providing services to taxonomists for standard genome sequencing and annotation.</title>
        <authorList>
            <consortium name="The Broad Institute Genomics Platform"/>
            <consortium name="The Broad Institute Genome Sequencing Center for Infectious Disease"/>
            <person name="Wu L."/>
            <person name="Ma J."/>
        </authorList>
    </citation>
    <scope>NUCLEOTIDE SEQUENCE [LARGE SCALE GENOMIC DNA]</scope>
    <source>
        <strain evidence="3">KACC 11904</strain>
    </source>
</reference>
<dbReference type="RefSeq" id="WP_377525184.1">
    <property type="nucleotide sequence ID" value="NZ_JBHSMJ010000020.1"/>
</dbReference>
<feature type="compositionally biased region" description="Polar residues" evidence="1">
    <location>
        <begin position="122"/>
        <end position="132"/>
    </location>
</feature>
<proteinExistence type="predicted"/>
<sequence>MKNTVLITGTERNIASLPLGAACCREVRSLAADAVDRLSPKAACSSDLPTCSTHVTLMRGCSPVLPTYSGISGHGAQTKALQLGFPGLQVPPPPPSSLQLGKYQLAHRPTAPYSGCSGPASRRSSCSPDSPN</sequence>
<protein>
    <submittedName>
        <fullName evidence="2">Uncharacterized protein</fullName>
    </submittedName>
</protein>
<evidence type="ECO:0000313" key="2">
    <source>
        <dbReference type="EMBL" id="MFC5449713.1"/>
    </source>
</evidence>
<organism evidence="2 3">
    <name type="scientific">Paenibacillus aestuarii</name>
    <dbReference type="NCBI Taxonomy" id="516965"/>
    <lineage>
        <taxon>Bacteria</taxon>
        <taxon>Bacillati</taxon>
        <taxon>Bacillota</taxon>
        <taxon>Bacilli</taxon>
        <taxon>Bacillales</taxon>
        <taxon>Paenibacillaceae</taxon>
        <taxon>Paenibacillus</taxon>
    </lineage>
</organism>
<dbReference type="Proteomes" id="UP001596044">
    <property type="component" value="Unassembled WGS sequence"/>
</dbReference>
<accession>A0ABW0K8J9</accession>